<dbReference type="HOGENOM" id="CLU_129890_0_1_11"/>
<dbReference type="SUPFAM" id="SSF88723">
    <property type="entry name" value="PIN domain-like"/>
    <property type="match status" value="1"/>
</dbReference>
<dbReference type="CDD" id="cd09872">
    <property type="entry name" value="PIN_Sll0205-like"/>
    <property type="match status" value="1"/>
</dbReference>
<dbReference type="InterPro" id="IPR041705">
    <property type="entry name" value="PIN_Sll0205"/>
</dbReference>
<dbReference type="PANTHER" id="PTHR36173:SF2">
    <property type="entry name" value="RIBONUCLEASE VAPC16"/>
    <property type="match status" value="1"/>
</dbReference>
<organism evidence="1 2">
    <name type="scientific">Candidatus Neomicrothrix parvicella RN1</name>
    <dbReference type="NCBI Taxonomy" id="1229780"/>
    <lineage>
        <taxon>Bacteria</taxon>
        <taxon>Bacillati</taxon>
        <taxon>Actinomycetota</taxon>
        <taxon>Acidimicrobiia</taxon>
        <taxon>Acidimicrobiales</taxon>
        <taxon>Microthrixaceae</taxon>
        <taxon>Candidatus Neomicrothrix</taxon>
    </lineage>
</organism>
<name>R4YYN3_9ACTN</name>
<dbReference type="EMBL" id="CANL01000016">
    <property type="protein sequence ID" value="CCM63493.1"/>
    <property type="molecule type" value="Genomic_DNA"/>
</dbReference>
<evidence type="ECO:0000313" key="2">
    <source>
        <dbReference type="Proteomes" id="UP000018291"/>
    </source>
</evidence>
<evidence type="ECO:0000313" key="1">
    <source>
        <dbReference type="EMBL" id="CCM63493.1"/>
    </source>
</evidence>
<dbReference type="PANTHER" id="PTHR36173">
    <property type="entry name" value="RIBONUCLEASE VAPC16-RELATED"/>
    <property type="match status" value="1"/>
</dbReference>
<comment type="caution">
    <text evidence="1">The sequence shown here is derived from an EMBL/GenBank/DDBJ whole genome shotgun (WGS) entry which is preliminary data.</text>
</comment>
<sequence>MRLLVDSHVALWRLERNNEMGPECRSKLEQASEVFFSAVTPWELGIKVALGQLSMHHRDPFARMLVAQAQLDVPALVTADRVLSRYGVELVAARS</sequence>
<dbReference type="eggNOG" id="COG3744">
    <property type="taxonomic scope" value="Bacteria"/>
</dbReference>
<dbReference type="AlphaFoldDB" id="R4YYN3"/>
<gene>
    <name evidence="1" type="ORF">BN381_230028</name>
</gene>
<protein>
    <submittedName>
        <fullName evidence="1">Putative conjugative transfer outer membrane protein PilT</fullName>
    </submittedName>
</protein>
<accession>R4YYN3</accession>
<reference evidence="1 2" key="1">
    <citation type="journal article" date="2013" name="ISME J.">
        <title>Metabolic model for the filamentous 'Candidatus Microthrix parvicella' based on genomic and metagenomic analyses.</title>
        <authorList>
            <person name="Jon McIlroy S."/>
            <person name="Kristiansen R."/>
            <person name="Albertsen M."/>
            <person name="Michael Karst S."/>
            <person name="Rossetti S."/>
            <person name="Lund Nielsen J."/>
            <person name="Tandoi V."/>
            <person name="James Seviour R."/>
            <person name="Nielsen P.H."/>
        </authorList>
    </citation>
    <scope>NUCLEOTIDE SEQUENCE [LARGE SCALE GENOMIC DNA]</scope>
    <source>
        <strain evidence="1 2">RN1</strain>
    </source>
</reference>
<proteinExistence type="predicted"/>
<dbReference type="STRING" id="1229780.BN381_230028"/>
<dbReference type="Proteomes" id="UP000018291">
    <property type="component" value="Unassembled WGS sequence"/>
</dbReference>
<dbReference type="InterPro" id="IPR029060">
    <property type="entry name" value="PIN-like_dom_sf"/>
</dbReference>
<keyword evidence="2" id="KW-1185">Reference proteome</keyword>
<dbReference type="InterPro" id="IPR052919">
    <property type="entry name" value="TA_system_RNase"/>
</dbReference>